<gene>
    <name evidence="2" type="ORF">CQS04_12265</name>
</gene>
<accession>A0A2M9EXS7</accession>
<evidence type="ECO:0000313" key="2">
    <source>
        <dbReference type="EMBL" id="PJK16001.1"/>
    </source>
</evidence>
<dbReference type="EMBL" id="PCGR01000004">
    <property type="protein sequence ID" value="PJK16001.1"/>
    <property type="molecule type" value="Genomic_DNA"/>
</dbReference>
<dbReference type="Proteomes" id="UP000228680">
    <property type="component" value="Unassembled WGS sequence"/>
</dbReference>
<keyword evidence="1" id="KW-0472">Membrane</keyword>
<keyword evidence="1" id="KW-0812">Transmembrane</keyword>
<comment type="caution">
    <text evidence="2">The sequence shown here is derived from an EMBL/GenBank/DDBJ whole genome shotgun (WGS) entry which is preliminary data.</text>
</comment>
<evidence type="ECO:0000313" key="3">
    <source>
        <dbReference type="Proteomes" id="UP000228680"/>
    </source>
</evidence>
<reference evidence="2 3" key="1">
    <citation type="submission" date="2017-10" db="EMBL/GenBank/DDBJ databases">
        <title>Draft genome of Chryseomicrobium casticus sp. nov.</title>
        <authorList>
            <person name="Chakraborty R."/>
            <person name="Saha T."/>
        </authorList>
    </citation>
    <scope>NUCLEOTIDE SEQUENCE [LARGE SCALE GENOMIC DNA]</scope>
    <source>
        <strain evidence="2 3">ET03</strain>
    </source>
</reference>
<feature type="transmembrane region" description="Helical" evidence="1">
    <location>
        <begin position="21"/>
        <end position="38"/>
    </location>
</feature>
<name>A0A2M9EXS7_9BACL</name>
<organism evidence="2 3">
    <name type="scientific">Chryseomicrobium excrementi</name>
    <dbReference type="NCBI Taxonomy" id="2041346"/>
    <lineage>
        <taxon>Bacteria</taxon>
        <taxon>Bacillati</taxon>
        <taxon>Bacillota</taxon>
        <taxon>Bacilli</taxon>
        <taxon>Bacillales</taxon>
        <taxon>Caryophanaceae</taxon>
        <taxon>Chryseomicrobium</taxon>
    </lineage>
</organism>
<keyword evidence="1" id="KW-1133">Transmembrane helix</keyword>
<dbReference type="AlphaFoldDB" id="A0A2M9EXS7"/>
<protein>
    <submittedName>
        <fullName evidence="2">Uncharacterized protein</fullName>
    </submittedName>
</protein>
<keyword evidence="3" id="KW-1185">Reference proteome</keyword>
<proteinExistence type="predicted"/>
<sequence length="166" mass="19415">MGSLFSDGRDLKMKENEPLKYAFYFLSIAFLSLSFFTYTEHKELLALQTEKGIQYQTSVRLIELYTDNSYLELSDDERISTGIRLITEASRINSYGGEWVLLSNDIQSLGHSLLTKEKAVTQEEELKREQIHNQMVIIDEELEDEAINWFKEFNTLDDVTSKYLKY</sequence>
<evidence type="ECO:0000256" key="1">
    <source>
        <dbReference type="SAM" id="Phobius"/>
    </source>
</evidence>